<organism evidence="3 4">
    <name type="scientific">Candidatus Microsaccharimonas sossegonensis</name>
    <dbReference type="NCBI Taxonomy" id="2506948"/>
    <lineage>
        <taxon>Bacteria</taxon>
        <taxon>Candidatus Saccharimonadota</taxon>
        <taxon>Candidatus Saccharimonadia</taxon>
        <taxon>Candidatus Saccharimonadales</taxon>
        <taxon>Candidatus Saccharimonadaceae</taxon>
        <taxon>Candidatus Microsaccharimonas</taxon>
    </lineage>
</organism>
<accession>A0A4Q0AI10</accession>
<evidence type="ECO:0000256" key="2">
    <source>
        <dbReference type="SAM" id="Phobius"/>
    </source>
</evidence>
<dbReference type="AlphaFoldDB" id="A0A4Q0AI10"/>
<dbReference type="Proteomes" id="UP000289257">
    <property type="component" value="Unassembled WGS sequence"/>
</dbReference>
<name>A0A4Q0AI10_9BACT</name>
<feature type="transmembrane region" description="Helical" evidence="2">
    <location>
        <begin position="66"/>
        <end position="85"/>
    </location>
</feature>
<evidence type="ECO:0008006" key="5">
    <source>
        <dbReference type="Google" id="ProtNLM"/>
    </source>
</evidence>
<comment type="caution">
    <text evidence="3">The sequence shown here is derived from an EMBL/GenBank/DDBJ whole genome shotgun (WGS) entry which is preliminary data.</text>
</comment>
<feature type="region of interest" description="Disordered" evidence="1">
    <location>
        <begin position="1"/>
        <end position="33"/>
    </location>
</feature>
<reference evidence="3" key="1">
    <citation type="submission" date="2019-01" db="EMBL/GenBank/DDBJ databases">
        <title>Genomic signatures and co-occurrence patterns of the ultra-small Saccharimodia (Patescibacteria phylum) suggest a symbiotic lifestyle.</title>
        <authorList>
            <person name="Lemos L."/>
            <person name="Medeiros J."/>
            <person name="Andreote F."/>
            <person name="Fernandes G."/>
            <person name="Varani A."/>
            <person name="Oliveira G."/>
            <person name="Pylro V."/>
        </authorList>
    </citation>
    <scope>NUCLEOTIDE SEQUENCE [LARGE SCALE GENOMIC DNA]</scope>
    <source>
        <strain evidence="3">AMD02</strain>
    </source>
</reference>
<sequence>MKQFASKDKNDTPRRRQSTKFVRTPAAMNNSGNQFRRNQTLSGIKHESEPTSERTRMHHLARRRRNISAMLTLVFVIIVILGGLLSQFTGQVVVAGSSQALTQKIIPANYEKAITDYLAIHPVERLRFALNQTELSSYVSNLLPEVSRVKLTSTNNIVQSNFTLTFRKPVAGWQINNRQYYVDASGVVFQNNYYEMPAVQIVDQSGVSPQQGTIVVSSRLLSFVGKVLALAGQGNYTVTQAILPSGTTRELDIRLKDITPQVKFSIDRGAGEQVEDMTRSLVYLKSQGKNAQYIDVRISGRVVYL</sequence>
<proteinExistence type="predicted"/>
<evidence type="ECO:0000313" key="3">
    <source>
        <dbReference type="EMBL" id="RWZ78619.1"/>
    </source>
</evidence>
<evidence type="ECO:0000313" key="4">
    <source>
        <dbReference type="Proteomes" id="UP000289257"/>
    </source>
</evidence>
<dbReference type="EMBL" id="SCKX01000001">
    <property type="protein sequence ID" value="RWZ78619.1"/>
    <property type="molecule type" value="Genomic_DNA"/>
</dbReference>
<protein>
    <recommendedName>
        <fullName evidence="5">Cell division protein FtsQ</fullName>
    </recommendedName>
</protein>
<evidence type="ECO:0000256" key="1">
    <source>
        <dbReference type="SAM" id="MobiDB-lite"/>
    </source>
</evidence>
<keyword evidence="2" id="KW-0472">Membrane</keyword>
<feature type="compositionally biased region" description="Basic and acidic residues" evidence="1">
    <location>
        <begin position="1"/>
        <end position="14"/>
    </location>
</feature>
<keyword evidence="2" id="KW-0812">Transmembrane</keyword>
<gene>
    <name evidence="3" type="ORF">EOT05_02610</name>
</gene>
<keyword evidence="2" id="KW-1133">Transmembrane helix</keyword>
<keyword evidence="4" id="KW-1185">Reference proteome</keyword>